<evidence type="ECO:0000313" key="1">
    <source>
        <dbReference type="EMBL" id="KWA83965.1"/>
    </source>
</evidence>
<name>A0A106QBJ5_9BURK</name>
<dbReference type="AlphaFoldDB" id="A0A106QBJ5"/>
<gene>
    <name evidence="1" type="ORF">WL29_21600</name>
</gene>
<proteinExistence type="predicted"/>
<dbReference type="EMBL" id="LPHD01000049">
    <property type="protein sequence ID" value="KWA83965.1"/>
    <property type="molecule type" value="Genomic_DNA"/>
</dbReference>
<dbReference type="RefSeq" id="WP_157657715.1">
    <property type="nucleotide sequence ID" value="NZ_LPHD01000049.1"/>
</dbReference>
<organism evidence="1 2">
    <name type="scientific">Burkholderia ubonensis</name>
    <dbReference type="NCBI Taxonomy" id="101571"/>
    <lineage>
        <taxon>Bacteria</taxon>
        <taxon>Pseudomonadati</taxon>
        <taxon>Pseudomonadota</taxon>
        <taxon>Betaproteobacteria</taxon>
        <taxon>Burkholderiales</taxon>
        <taxon>Burkholderiaceae</taxon>
        <taxon>Burkholderia</taxon>
        <taxon>Burkholderia cepacia complex</taxon>
    </lineage>
</organism>
<dbReference type="Proteomes" id="UP000060630">
    <property type="component" value="Unassembled WGS sequence"/>
</dbReference>
<sequence length="164" mass="18279">MLAQPVDEKGFSMTNINTPFKEYSNPLYESVEPEDWTSGLCCLFANALHERFDLPMRALLVRSKHDGSKTLVHAFGALPGNQMVDALGIRSEADLMTAYGDYSERDWRVLHGALPHEEFDVVIEDVTLGNLWALNPEDHEATNAAHAYIVSRPDLFGSLAMQGQ</sequence>
<accession>A0A106QBJ5</accession>
<evidence type="ECO:0000313" key="2">
    <source>
        <dbReference type="Proteomes" id="UP000060630"/>
    </source>
</evidence>
<comment type="caution">
    <text evidence="1">The sequence shown here is derived from an EMBL/GenBank/DDBJ whole genome shotgun (WGS) entry which is preliminary data.</text>
</comment>
<protein>
    <submittedName>
        <fullName evidence="1">Uncharacterized protein</fullName>
    </submittedName>
</protein>
<reference evidence="1 2" key="1">
    <citation type="submission" date="2015-11" db="EMBL/GenBank/DDBJ databases">
        <title>Expanding the genomic diversity of Burkholderia species for the development of highly accurate diagnostics.</title>
        <authorList>
            <person name="Sahl J."/>
            <person name="Keim P."/>
            <person name="Wagner D."/>
        </authorList>
    </citation>
    <scope>NUCLEOTIDE SEQUENCE [LARGE SCALE GENOMIC DNA]</scope>
    <source>
        <strain evidence="1 2">MSMB2087WGS</strain>
    </source>
</reference>